<dbReference type="OrthoDB" id="218695at2"/>
<dbReference type="PROSITE" id="PS50294">
    <property type="entry name" value="WD_REPEATS_REGION"/>
    <property type="match status" value="1"/>
</dbReference>
<dbReference type="Gene3D" id="2.130.10.10">
    <property type="entry name" value="YVTN repeat-like/Quinoprotein amine dehydrogenase"/>
    <property type="match status" value="2"/>
</dbReference>
<protein>
    <submittedName>
        <fullName evidence="4">WD40 repeat domain-containing protein</fullName>
    </submittedName>
</protein>
<sequence>MTYAFAEDPLAAEYPDAENELNSLAAAVSGGRVLLAAGGYEQGSALWDLESGELLRGAMYGEPYVGSIATVKGEGPPRFVTGSDAGVLVWGLSAEEPPVELPDSDIHGICTVATAQVNGRSLVVAGGGDVHVWDLARDEQLASFYPDDGSIEAVAVSQIADRPIAVAADPGQVYVWGLSEDEGDEPIYDPIVGHEGGSSALDTATVRDRSLAVTGGADATVRIWDLAEGAGVGAPLTGHRGGVAVVRTTMLSGREVALSAGLDGVIRVWDLAALVS</sequence>
<dbReference type="PROSITE" id="PS00678">
    <property type="entry name" value="WD_REPEATS_1"/>
    <property type="match status" value="2"/>
</dbReference>
<keyword evidence="5" id="KW-1185">Reference proteome</keyword>
<reference evidence="4 5" key="1">
    <citation type="submission" date="2018-08" db="EMBL/GenBank/DDBJ databases">
        <title>Streptomyces NEAU-D10 sp. nov., a novel Actinomycete isolated from soil.</title>
        <authorList>
            <person name="Jin L."/>
        </authorList>
    </citation>
    <scope>NUCLEOTIDE SEQUENCE [LARGE SCALE GENOMIC DNA]</scope>
    <source>
        <strain evidence="4 5">NEAU-D10</strain>
    </source>
</reference>
<feature type="repeat" description="WD" evidence="3">
    <location>
        <begin position="236"/>
        <end position="276"/>
    </location>
</feature>
<feature type="repeat" description="WD" evidence="3">
    <location>
        <begin position="191"/>
        <end position="234"/>
    </location>
</feature>
<evidence type="ECO:0000256" key="1">
    <source>
        <dbReference type="ARBA" id="ARBA00022574"/>
    </source>
</evidence>
<dbReference type="SMART" id="SM00320">
    <property type="entry name" value="WD40"/>
    <property type="match status" value="4"/>
</dbReference>
<keyword evidence="1 3" id="KW-0853">WD repeat</keyword>
<dbReference type="InterPro" id="IPR019775">
    <property type="entry name" value="WD40_repeat_CS"/>
</dbReference>
<dbReference type="InterPro" id="IPR020472">
    <property type="entry name" value="WD40_PAC1"/>
</dbReference>
<dbReference type="InterPro" id="IPR011047">
    <property type="entry name" value="Quinoprotein_ADH-like_sf"/>
</dbReference>
<dbReference type="PROSITE" id="PS50082">
    <property type="entry name" value="WD_REPEATS_2"/>
    <property type="match status" value="2"/>
</dbReference>
<keyword evidence="2" id="KW-0677">Repeat</keyword>
<proteinExistence type="predicted"/>
<dbReference type="Proteomes" id="UP000262477">
    <property type="component" value="Unassembled WGS sequence"/>
</dbReference>
<dbReference type="PANTHER" id="PTHR19857:SF8">
    <property type="entry name" value="ANGIO-ASSOCIATED MIGRATORY CELL PROTEIN"/>
    <property type="match status" value="1"/>
</dbReference>
<accession>A0A371Q8R9</accession>
<evidence type="ECO:0000256" key="2">
    <source>
        <dbReference type="ARBA" id="ARBA00022737"/>
    </source>
</evidence>
<dbReference type="PRINTS" id="PR00320">
    <property type="entry name" value="GPROTEINBRPT"/>
</dbReference>
<evidence type="ECO:0000313" key="4">
    <source>
        <dbReference type="EMBL" id="REK91092.1"/>
    </source>
</evidence>
<dbReference type="SUPFAM" id="SSF50998">
    <property type="entry name" value="Quinoprotein alcohol dehydrogenase-like"/>
    <property type="match status" value="1"/>
</dbReference>
<organism evidence="4 5">
    <name type="scientific">Streptomyces inhibens</name>
    <dbReference type="NCBI Taxonomy" id="2293571"/>
    <lineage>
        <taxon>Bacteria</taxon>
        <taxon>Bacillati</taxon>
        <taxon>Actinomycetota</taxon>
        <taxon>Actinomycetes</taxon>
        <taxon>Kitasatosporales</taxon>
        <taxon>Streptomycetaceae</taxon>
        <taxon>Streptomyces</taxon>
    </lineage>
</organism>
<dbReference type="InterPro" id="IPR001680">
    <property type="entry name" value="WD40_rpt"/>
</dbReference>
<gene>
    <name evidence="4" type="ORF">DY245_06465</name>
</gene>
<evidence type="ECO:0000256" key="3">
    <source>
        <dbReference type="PROSITE-ProRule" id="PRU00221"/>
    </source>
</evidence>
<dbReference type="AlphaFoldDB" id="A0A371Q8R9"/>
<dbReference type="InterPro" id="IPR015943">
    <property type="entry name" value="WD40/YVTN_repeat-like_dom_sf"/>
</dbReference>
<dbReference type="EMBL" id="QUAC01000042">
    <property type="protein sequence ID" value="REK91092.1"/>
    <property type="molecule type" value="Genomic_DNA"/>
</dbReference>
<dbReference type="InterPro" id="IPR051179">
    <property type="entry name" value="WD_repeat_multifunction"/>
</dbReference>
<comment type="caution">
    <text evidence="4">The sequence shown here is derived from an EMBL/GenBank/DDBJ whole genome shotgun (WGS) entry which is preliminary data.</text>
</comment>
<evidence type="ECO:0000313" key="5">
    <source>
        <dbReference type="Proteomes" id="UP000262477"/>
    </source>
</evidence>
<name>A0A371Q8R9_STRIH</name>
<dbReference type="Pfam" id="PF00400">
    <property type="entry name" value="WD40"/>
    <property type="match status" value="2"/>
</dbReference>
<dbReference type="PANTHER" id="PTHR19857">
    <property type="entry name" value="MITOCHONDRIAL DIVISION PROTEIN 1-RELATED"/>
    <property type="match status" value="1"/>
</dbReference>